<dbReference type="EMBL" id="JAINUL010000001">
    <property type="protein sequence ID" value="MCC0099443.1"/>
    <property type="molecule type" value="Genomic_DNA"/>
</dbReference>
<reference evidence="2 3" key="1">
    <citation type="submission" date="2021-08" db="EMBL/GenBank/DDBJ databases">
        <title>Genomic Architecture of Streptomyces flavotricini NGL1 and Streptomyces erythrochromogenes HMS4 With Differential Plant Beneficial attributes and laccase production capabilities.</title>
        <authorList>
            <person name="Salwan R."/>
            <person name="Kaur R."/>
            <person name="Sharma V."/>
        </authorList>
    </citation>
    <scope>NUCLEOTIDE SEQUENCE [LARGE SCALE GENOMIC DNA]</scope>
    <source>
        <strain evidence="2 3">NGL1</strain>
    </source>
</reference>
<sequence length="122" mass="12946">MAAPEGLAAAGQGLWQQITKDYELSPDELALLGQTCRTLDELEAISAALAAGPAVVEGSMGQPKASALFAEARAHRLVLAKLLDQLALPAEGEEVGKTPNQERASKAANVRWDLERRRRGTA</sequence>
<gene>
    <name evidence="2" type="ORF">K7B10_32645</name>
</gene>
<dbReference type="Proteomes" id="UP001520654">
    <property type="component" value="Unassembled WGS sequence"/>
</dbReference>
<accession>A0ABS8EET6</accession>
<feature type="region of interest" description="Disordered" evidence="1">
    <location>
        <begin position="92"/>
        <end position="122"/>
    </location>
</feature>
<organism evidence="2 3">
    <name type="scientific">Streptomyces flavotricini</name>
    <dbReference type="NCBI Taxonomy" id="66888"/>
    <lineage>
        <taxon>Bacteria</taxon>
        <taxon>Bacillati</taxon>
        <taxon>Actinomycetota</taxon>
        <taxon>Actinomycetes</taxon>
        <taxon>Kitasatosporales</taxon>
        <taxon>Streptomycetaceae</taxon>
        <taxon>Streptomyces</taxon>
    </lineage>
</organism>
<evidence type="ECO:0000313" key="3">
    <source>
        <dbReference type="Proteomes" id="UP001520654"/>
    </source>
</evidence>
<protein>
    <recommendedName>
        <fullName evidence="4">Terminase small subunit</fullName>
    </recommendedName>
</protein>
<comment type="caution">
    <text evidence="2">The sequence shown here is derived from an EMBL/GenBank/DDBJ whole genome shotgun (WGS) entry which is preliminary data.</text>
</comment>
<evidence type="ECO:0008006" key="4">
    <source>
        <dbReference type="Google" id="ProtNLM"/>
    </source>
</evidence>
<keyword evidence="3" id="KW-1185">Reference proteome</keyword>
<dbReference type="RefSeq" id="WP_229342427.1">
    <property type="nucleotide sequence ID" value="NZ_JAINUL010000001.1"/>
</dbReference>
<evidence type="ECO:0000256" key="1">
    <source>
        <dbReference type="SAM" id="MobiDB-lite"/>
    </source>
</evidence>
<proteinExistence type="predicted"/>
<name>A0ABS8EET6_9ACTN</name>
<evidence type="ECO:0000313" key="2">
    <source>
        <dbReference type="EMBL" id="MCC0099443.1"/>
    </source>
</evidence>